<dbReference type="AlphaFoldDB" id="A0A318KCM8"/>
<keyword evidence="2" id="KW-1185">Reference proteome</keyword>
<organism evidence="1 2">
    <name type="scientific">Dielma fastidiosa</name>
    <dbReference type="NCBI Taxonomy" id="1034346"/>
    <lineage>
        <taxon>Bacteria</taxon>
        <taxon>Bacillati</taxon>
        <taxon>Bacillota</taxon>
        <taxon>Erysipelotrichia</taxon>
        <taxon>Erysipelotrichales</taxon>
        <taxon>Erysipelotrichaceae</taxon>
        <taxon>Dielma</taxon>
    </lineage>
</organism>
<evidence type="ECO:0000313" key="1">
    <source>
        <dbReference type="EMBL" id="PXX74640.1"/>
    </source>
</evidence>
<protein>
    <submittedName>
        <fullName evidence="1">Uncharacterized protein</fullName>
    </submittedName>
</protein>
<accession>A0A318KCM8</accession>
<gene>
    <name evidence="1" type="ORF">DES51_12226</name>
</gene>
<proteinExistence type="predicted"/>
<reference evidence="1 2" key="1">
    <citation type="submission" date="2018-05" db="EMBL/GenBank/DDBJ databases">
        <title>Genomic Encyclopedia of Type Strains, Phase IV (KMG-IV): sequencing the most valuable type-strain genomes for metagenomic binning, comparative biology and taxonomic classification.</title>
        <authorList>
            <person name="Goeker M."/>
        </authorList>
    </citation>
    <scope>NUCLEOTIDE SEQUENCE [LARGE SCALE GENOMIC DNA]</scope>
    <source>
        <strain evidence="1 2">JC118</strain>
    </source>
</reference>
<dbReference type="Proteomes" id="UP000247612">
    <property type="component" value="Unassembled WGS sequence"/>
</dbReference>
<dbReference type="EMBL" id="QJKH01000022">
    <property type="protein sequence ID" value="PXX74640.1"/>
    <property type="molecule type" value="Genomic_DNA"/>
</dbReference>
<evidence type="ECO:0000313" key="2">
    <source>
        <dbReference type="Proteomes" id="UP000247612"/>
    </source>
</evidence>
<name>A0A318KCM8_9FIRM</name>
<dbReference type="RefSeq" id="WP_022938892.1">
    <property type="nucleotide sequence ID" value="NZ_CABKRQ010000007.1"/>
</dbReference>
<comment type="caution">
    <text evidence="1">The sequence shown here is derived from an EMBL/GenBank/DDBJ whole genome shotgun (WGS) entry which is preliminary data.</text>
</comment>
<sequence length="124" mass="14526">MINRLDGYDVTMAELQEYLAVLTVPVFDVEVKKQNDLFEVYCNGTLLYYSEIVIKVDEEKERLEDCWQLEQAQKHFADKKIMPAPEPEPLPELTDRELMQQILDIQIEQALNIEYMACLKELGI</sequence>
<dbReference type="STRING" id="1034346.GCA_000313565_02608"/>